<gene>
    <name evidence="4" type="ORF">ACFODX_09705</name>
</gene>
<evidence type="ECO:0000256" key="1">
    <source>
        <dbReference type="SAM" id="Phobius"/>
    </source>
</evidence>
<keyword evidence="1" id="KW-0472">Membrane</keyword>
<feature type="domain" description="Sulfatase N-terminal" evidence="2">
    <location>
        <begin position="257"/>
        <end position="527"/>
    </location>
</feature>
<dbReference type="PIRSF" id="PIRSF004950">
    <property type="entry name" value="Mmb_sulf_HI0842"/>
    <property type="match status" value="1"/>
</dbReference>
<dbReference type="Pfam" id="PF11893">
    <property type="entry name" value="DUF3413"/>
    <property type="match status" value="1"/>
</dbReference>
<dbReference type="SUPFAM" id="SSF53649">
    <property type="entry name" value="Alkaline phosphatase-like"/>
    <property type="match status" value="1"/>
</dbReference>
<comment type="caution">
    <text evidence="4">The sequence shown here is derived from an EMBL/GenBank/DDBJ whole genome shotgun (WGS) entry which is preliminary data.</text>
</comment>
<evidence type="ECO:0000259" key="2">
    <source>
        <dbReference type="Pfam" id="PF00884"/>
    </source>
</evidence>
<protein>
    <submittedName>
        <fullName evidence="4">Sulfatase-like hydrolase/transferase</fullName>
    </submittedName>
</protein>
<dbReference type="Proteomes" id="UP001595555">
    <property type="component" value="Unassembled WGS sequence"/>
</dbReference>
<dbReference type="Gene3D" id="3.40.720.10">
    <property type="entry name" value="Alkaline Phosphatase, subunit A"/>
    <property type="match status" value="1"/>
</dbReference>
<sequence>MNKRHFVAHGYFTLLVLLFSLIPIASYWWMMPSPDSTHGQLYLLSSIGYYGLLLTIIGLLCLPLAMTRFTRPLYALLLALWLIFLGVDVATFSLYLFHVDWIMLEMFVMDFEGLGLPNIILFTAIAAAVLIIAGCGWLSRWVHKKATPTQESDRLVFGAAPLYLVISIMAILFAINSSLNIWANKYHRQEVSYINPYLPVYRPVTSSKHAETLAQLAPAILPPVKGKMDRAAIQEKSVVRYPLEPLQCAAPAAEPSIIMLVVESWQAAALNAEVMPNVTRFSQQATQFDQHISGGSATIPGLFSLFYGLHASYYPAFKATPAANPSEFTETLAERGYQQHIFTNSNLDRFAMRSLIFPRVPAENFYQKKTDAAVVDQFLQHYKPSHTEARFDFVFLTSSHSPYKYPKKFTRFTPLPSVKGGYAFNKYADNTPYKNDYYNSLYYVDHLLGKILNHLKKTGALENTWVIVTGDHAEEFNENAAGFWGHGSNFTRWQTHTPLLVHAPGQTTAQREQRVSSHQDIVPTLMENVLGCSTAREAYSTGANLFALPETRSLVMSSYYNNAYWVEGTVLDRSNGKQYAWTDINNTAISLDKQKLHQVQDEERRFFRDSNSRALVSGKH</sequence>
<dbReference type="CDD" id="cd16148">
    <property type="entry name" value="sulfatase_like"/>
    <property type="match status" value="1"/>
</dbReference>
<feature type="transmembrane region" description="Helical" evidence="1">
    <location>
        <begin position="74"/>
        <end position="99"/>
    </location>
</feature>
<feature type="transmembrane region" description="Helical" evidence="1">
    <location>
        <begin position="119"/>
        <end position="143"/>
    </location>
</feature>
<dbReference type="InterPro" id="IPR012159">
    <property type="entry name" value="YejM-like"/>
</dbReference>
<accession>A0ABV7FDY8</accession>
<evidence type="ECO:0000313" key="5">
    <source>
        <dbReference type="Proteomes" id="UP001595555"/>
    </source>
</evidence>
<organism evidence="4 5">
    <name type="scientific">Cellvibrio fontiphilus</name>
    <dbReference type="NCBI Taxonomy" id="1815559"/>
    <lineage>
        <taxon>Bacteria</taxon>
        <taxon>Pseudomonadati</taxon>
        <taxon>Pseudomonadota</taxon>
        <taxon>Gammaproteobacteria</taxon>
        <taxon>Cellvibrionales</taxon>
        <taxon>Cellvibrionaceae</taxon>
        <taxon>Cellvibrio</taxon>
    </lineage>
</organism>
<dbReference type="InterPro" id="IPR000917">
    <property type="entry name" value="Sulfatase_N"/>
</dbReference>
<keyword evidence="1" id="KW-0812">Transmembrane</keyword>
<dbReference type="PANTHER" id="PTHR43751:SF3">
    <property type="entry name" value="SULFATASE N-TERMINAL DOMAIN-CONTAINING PROTEIN"/>
    <property type="match status" value="1"/>
</dbReference>
<dbReference type="EMBL" id="JBHRTF010000004">
    <property type="protein sequence ID" value="MFC3115831.1"/>
    <property type="molecule type" value="Genomic_DNA"/>
</dbReference>
<dbReference type="InterPro" id="IPR017850">
    <property type="entry name" value="Alkaline_phosphatase_core_sf"/>
</dbReference>
<name>A0ABV7FDY8_9GAMM</name>
<evidence type="ECO:0000259" key="3">
    <source>
        <dbReference type="Pfam" id="PF11893"/>
    </source>
</evidence>
<keyword evidence="5" id="KW-1185">Reference proteome</keyword>
<dbReference type="InterPro" id="IPR024588">
    <property type="entry name" value="YejM_N"/>
</dbReference>
<dbReference type="RefSeq" id="WP_378118525.1">
    <property type="nucleotide sequence ID" value="NZ_JBHRTF010000004.1"/>
</dbReference>
<dbReference type="Pfam" id="PF00884">
    <property type="entry name" value="Sulfatase"/>
    <property type="match status" value="1"/>
</dbReference>
<proteinExistence type="predicted"/>
<dbReference type="PANTHER" id="PTHR43751">
    <property type="entry name" value="SULFATASE"/>
    <property type="match status" value="1"/>
</dbReference>
<evidence type="ECO:0000313" key="4">
    <source>
        <dbReference type="EMBL" id="MFC3115831.1"/>
    </source>
</evidence>
<dbReference type="InterPro" id="IPR052701">
    <property type="entry name" value="GAG_Ulvan_Degrading_Sulfatases"/>
</dbReference>
<feature type="transmembrane region" description="Helical" evidence="1">
    <location>
        <begin position="12"/>
        <end position="30"/>
    </location>
</feature>
<feature type="domain" description="Inner membrane protein YejM N-terminal" evidence="3">
    <location>
        <begin position="8"/>
        <end position="248"/>
    </location>
</feature>
<reference evidence="5" key="1">
    <citation type="journal article" date="2019" name="Int. J. Syst. Evol. Microbiol.">
        <title>The Global Catalogue of Microorganisms (GCM) 10K type strain sequencing project: providing services to taxonomists for standard genome sequencing and annotation.</title>
        <authorList>
            <consortium name="The Broad Institute Genomics Platform"/>
            <consortium name="The Broad Institute Genome Sequencing Center for Infectious Disease"/>
            <person name="Wu L."/>
            <person name="Ma J."/>
        </authorList>
    </citation>
    <scope>NUCLEOTIDE SEQUENCE [LARGE SCALE GENOMIC DNA]</scope>
    <source>
        <strain evidence="5">KCTC 52237</strain>
    </source>
</reference>
<feature type="transmembrane region" description="Helical" evidence="1">
    <location>
        <begin position="155"/>
        <end position="175"/>
    </location>
</feature>
<feature type="transmembrane region" description="Helical" evidence="1">
    <location>
        <begin position="42"/>
        <end position="62"/>
    </location>
</feature>
<keyword evidence="1" id="KW-1133">Transmembrane helix</keyword>